<evidence type="ECO:0000313" key="2">
    <source>
        <dbReference type="EMBL" id="GHF22330.1"/>
    </source>
</evidence>
<dbReference type="Pfam" id="PF13738">
    <property type="entry name" value="Pyr_redox_3"/>
    <property type="match status" value="1"/>
</dbReference>
<comment type="caution">
    <text evidence="2">The sequence shown here is derived from an EMBL/GenBank/DDBJ whole genome shotgun (WGS) entry which is preliminary data.</text>
</comment>
<dbReference type="GO" id="GO:0004497">
    <property type="term" value="F:monooxygenase activity"/>
    <property type="evidence" value="ECO:0007669"/>
    <property type="project" value="TreeGrafter"/>
</dbReference>
<accession>A0A8J3GRS0</accession>
<dbReference type="Gene3D" id="3.50.50.60">
    <property type="entry name" value="FAD/NAD(P)-binding domain"/>
    <property type="match status" value="1"/>
</dbReference>
<sequence length="374" mass="40874">MTESDIDTSVVVVGAGQAGLSVAYYLRRLGLDPGNEFVMLDRGPGTGGAWQFRWEALRLGYAHKVHDLPGMDELGVSFDTADKSLPAKDVVADYYARYEEHYGLQVVRPADVTRVEMTAEGFVVDFEGSYGQREVSCHVLVNATGTWGAPFVPYYPGMKEFRGRHLHTAEYKDAEEFRDQNVVVVGGGTSAIGFLMELEEVAASLTWVARRPIEFLEGQDLNIEGGVSAVALQDEAAREGRVLPSIVSTTGVPRSRRIQAAIDRGLLVARPMFSSIEPDGVRWSNGAFRPADAIIWSTGFRPELRHLAPLKLREKSGGIVVGKNVSWKNPRLFFAGYGPTASTIGANRAGRAIARQVVATLSTLADERRRTPGF</sequence>
<dbReference type="PRINTS" id="PR00469">
    <property type="entry name" value="PNDRDTASEII"/>
</dbReference>
<dbReference type="InterPro" id="IPR050982">
    <property type="entry name" value="Auxin_biosynth/cation_transpt"/>
</dbReference>
<dbReference type="SUPFAM" id="SSF51905">
    <property type="entry name" value="FAD/NAD(P)-binding domain"/>
    <property type="match status" value="2"/>
</dbReference>
<organism evidence="2 3">
    <name type="scientific">Pseudolysinimonas yzui</name>
    <dbReference type="NCBI Taxonomy" id="2708254"/>
    <lineage>
        <taxon>Bacteria</taxon>
        <taxon>Bacillati</taxon>
        <taxon>Actinomycetota</taxon>
        <taxon>Actinomycetes</taxon>
        <taxon>Micrococcales</taxon>
        <taxon>Microbacteriaceae</taxon>
        <taxon>Pseudolysinimonas</taxon>
    </lineage>
</organism>
<reference evidence="2" key="2">
    <citation type="submission" date="2020-09" db="EMBL/GenBank/DDBJ databases">
        <authorList>
            <person name="Sun Q."/>
            <person name="Zhou Y."/>
        </authorList>
    </citation>
    <scope>NUCLEOTIDE SEQUENCE</scope>
    <source>
        <strain evidence="2">CGMCC 1.16548</strain>
    </source>
</reference>
<dbReference type="RefSeq" id="WP_191283786.1">
    <property type="nucleotide sequence ID" value="NZ_BNAI01000005.1"/>
</dbReference>
<protein>
    <submittedName>
        <fullName evidence="2">Oxidoreductase</fullName>
    </submittedName>
</protein>
<dbReference type="PANTHER" id="PTHR43539">
    <property type="entry name" value="FLAVIN-BINDING MONOOXYGENASE-LIKE PROTEIN (AFU_ORTHOLOGUE AFUA_4G09220)"/>
    <property type="match status" value="1"/>
</dbReference>
<keyword evidence="3" id="KW-1185">Reference proteome</keyword>
<reference evidence="2" key="1">
    <citation type="journal article" date="2014" name="Int. J. Syst. Evol. Microbiol.">
        <title>Complete genome sequence of Corynebacterium casei LMG S-19264T (=DSM 44701T), isolated from a smear-ripened cheese.</title>
        <authorList>
            <consortium name="US DOE Joint Genome Institute (JGI-PGF)"/>
            <person name="Walter F."/>
            <person name="Albersmeier A."/>
            <person name="Kalinowski J."/>
            <person name="Ruckert C."/>
        </authorList>
    </citation>
    <scope>NUCLEOTIDE SEQUENCE</scope>
    <source>
        <strain evidence="2">CGMCC 1.16548</strain>
    </source>
</reference>
<proteinExistence type="predicted"/>
<gene>
    <name evidence="2" type="ORF">GCM10011600_24360</name>
</gene>
<keyword evidence="1" id="KW-0560">Oxidoreductase</keyword>
<dbReference type="Proteomes" id="UP000617531">
    <property type="component" value="Unassembled WGS sequence"/>
</dbReference>
<dbReference type="PRINTS" id="PR00368">
    <property type="entry name" value="FADPNR"/>
</dbReference>
<evidence type="ECO:0000313" key="3">
    <source>
        <dbReference type="Proteomes" id="UP000617531"/>
    </source>
</evidence>
<dbReference type="PANTHER" id="PTHR43539:SF78">
    <property type="entry name" value="FLAVIN-CONTAINING MONOOXYGENASE"/>
    <property type="match status" value="1"/>
</dbReference>
<evidence type="ECO:0000256" key="1">
    <source>
        <dbReference type="ARBA" id="ARBA00023002"/>
    </source>
</evidence>
<dbReference type="InterPro" id="IPR036188">
    <property type="entry name" value="FAD/NAD-bd_sf"/>
</dbReference>
<dbReference type="GO" id="GO:0050660">
    <property type="term" value="F:flavin adenine dinucleotide binding"/>
    <property type="evidence" value="ECO:0007669"/>
    <property type="project" value="TreeGrafter"/>
</dbReference>
<name>A0A8J3GRS0_9MICO</name>
<dbReference type="EMBL" id="BNAI01000005">
    <property type="protein sequence ID" value="GHF22330.1"/>
    <property type="molecule type" value="Genomic_DNA"/>
</dbReference>
<dbReference type="AlphaFoldDB" id="A0A8J3GRS0"/>